<reference evidence="2" key="2">
    <citation type="submission" date="2016-01" db="EMBL/GenBank/DDBJ databases">
        <title>Diatom-associated endosymboitic cyanobacterium lacks core nitrogen metabolism enzymes.</title>
        <authorList>
            <person name="Hilton J.A."/>
            <person name="Foster R.A."/>
            <person name="Tripp H.J."/>
            <person name="Carter B.J."/>
            <person name="Zehr J.P."/>
            <person name="Villareal T.A."/>
        </authorList>
    </citation>
    <scope>NUCLEOTIDE SEQUENCE [LARGE SCALE GENOMIC DNA]</scope>
    <source>
        <strain evidence="2">HH01</strain>
    </source>
</reference>
<name>M1WZ58_9NOST</name>
<dbReference type="Proteomes" id="UP000053051">
    <property type="component" value="Unassembled WGS sequence"/>
</dbReference>
<dbReference type="STRING" id="1165094.RINTHH_11370"/>
<dbReference type="AlphaFoldDB" id="M1WZ58"/>
<proteinExistence type="predicted"/>
<accession>M1WZ58</accession>
<comment type="caution">
    <text evidence="1">The sequence shown here is derived from an EMBL/GenBank/DDBJ whole genome shotgun (WGS) entry which is preliminary data.</text>
</comment>
<gene>
    <name evidence="1" type="ORF">RINTHH_11370</name>
</gene>
<dbReference type="EMBL" id="CAIY01000044">
    <property type="protein sequence ID" value="CCH67292.1"/>
    <property type="molecule type" value="Genomic_DNA"/>
</dbReference>
<evidence type="ECO:0000313" key="2">
    <source>
        <dbReference type="Proteomes" id="UP000053051"/>
    </source>
</evidence>
<reference evidence="1 2" key="1">
    <citation type="submission" date="2012-05" db="EMBL/GenBank/DDBJ databases">
        <authorList>
            <person name="Hilton J."/>
        </authorList>
    </citation>
    <scope>NUCLEOTIDE SEQUENCE [LARGE SCALE GENOMIC DNA]</scope>
    <source>
        <strain evidence="1 2">HH01</strain>
    </source>
</reference>
<keyword evidence="2" id="KW-1185">Reference proteome</keyword>
<evidence type="ECO:0000313" key="1">
    <source>
        <dbReference type="EMBL" id="CCH67292.1"/>
    </source>
</evidence>
<protein>
    <submittedName>
        <fullName evidence="1">Uncharacterized protein</fullName>
    </submittedName>
</protein>
<organism evidence="1 2">
    <name type="scientific">Richelia intracellularis HH01</name>
    <dbReference type="NCBI Taxonomy" id="1165094"/>
    <lineage>
        <taxon>Bacteria</taxon>
        <taxon>Bacillati</taxon>
        <taxon>Cyanobacteriota</taxon>
        <taxon>Cyanophyceae</taxon>
        <taxon>Nostocales</taxon>
        <taxon>Nostocaceae</taxon>
        <taxon>Richelia</taxon>
    </lineage>
</organism>
<sequence>MRGNTVYNWDSSNREVIGDDQIVSIILAQRLGYRTLLYAEYKAR</sequence>